<evidence type="ECO:0000313" key="3">
    <source>
        <dbReference type="Proteomes" id="UP000008043"/>
    </source>
</evidence>
<evidence type="ECO:0000256" key="1">
    <source>
        <dbReference type="SAM" id="Phobius"/>
    </source>
</evidence>
<name>K4RB83_STRDJ</name>
<dbReference type="OrthoDB" id="4225471at2"/>
<evidence type="ECO:0000313" key="2">
    <source>
        <dbReference type="EMBL" id="CCK30527.1"/>
    </source>
</evidence>
<dbReference type="HOGENOM" id="CLU_2345369_0_0_11"/>
<keyword evidence="1" id="KW-0472">Membrane</keyword>
<feature type="transmembrane region" description="Helical" evidence="1">
    <location>
        <begin position="47"/>
        <end position="68"/>
    </location>
</feature>
<sequence length="97" mass="10274">MTVTHQKAGLWVRGILAVGLYTVTAAMLALSLPAMGVEMTPTSDRDTAAGAFLCLVLSGLFLVATAVVSFRWRAARAVCLLHAVLMVGVWTQVPSPF</sequence>
<reference evidence="2 3" key="1">
    <citation type="journal article" date="2012" name="J. Bacteriol.">
        <title>Genome sequence of the bacterium Streptomyces davawensis JCM 4913 and heterologous production of the unique antibiotic roseoflavin.</title>
        <authorList>
            <person name="Jankowitsch F."/>
            <person name="Schwarz J."/>
            <person name="Ruckert C."/>
            <person name="Gust B."/>
            <person name="Szczepanowski R."/>
            <person name="Blom J."/>
            <person name="Pelzer S."/>
            <person name="Kalinowski J."/>
            <person name="Mack M."/>
        </authorList>
    </citation>
    <scope>NUCLEOTIDE SEQUENCE [LARGE SCALE GENOMIC DNA]</scope>
    <source>
        <strain evidence="3">DSM 101723 / JCM 4913 / KCC S-0913 / 768</strain>
    </source>
</reference>
<dbReference type="STRING" id="1214101.BN159_6148"/>
<dbReference type="AlphaFoldDB" id="K4RB83"/>
<organism evidence="2 3">
    <name type="scientific">Streptomyces davaonensis (strain DSM 101723 / JCM 4913 / KCC S-0913 / 768)</name>
    <dbReference type="NCBI Taxonomy" id="1214101"/>
    <lineage>
        <taxon>Bacteria</taxon>
        <taxon>Bacillati</taxon>
        <taxon>Actinomycetota</taxon>
        <taxon>Actinomycetes</taxon>
        <taxon>Kitasatosporales</taxon>
        <taxon>Streptomycetaceae</taxon>
        <taxon>Streptomyces</taxon>
    </lineage>
</organism>
<keyword evidence="1" id="KW-0812">Transmembrane</keyword>
<keyword evidence="3" id="KW-1185">Reference proteome</keyword>
<dbReference type="PATRIC" id="fig|1214101.3.peg.6231"/>
<proteinExistence type="predicted"/>
<protein>
    <submittedName>
        <fullName evidence="2">Putative secreted protein</fullName>
    </submittedName>
</protein>
<dbReference type="RefSeq" id="WP_015660863.1">
    <property type="nucleotide sequence ID" value="NC_020504.1"/>
</dbReference>
<dbReference type="eggNOG" id="ENOG50322IQ">
    <property type="taxonomic scope" value="Bacteria"/>
</dbReference>
<accession>K4RB83</accession>
<dbReference type="EMBL" id="HE971709">
    <property type="protein sequence ID" value="CCK30527.1"/>
    <property type="molecule type" value="Genomic_DNA"/>
</dbReference>
<feature type="transmembrane region" description="Helical" evidence="1">
    <location>
        <begin position="12"/>
        <end position="35"/>
    </location>
</feature>
<dbReference type="KEGG" id="sdv:BN159_6148"/>
<gene>
    <name evidence="2" type="ORF">BN159_6148</name>
</gene>
<keyword evidence="1" id="KW-1133">Transmembrane helix</keyword>
<feature type="transmembrane region" description="Helical" evidence="1">
    <location>
        <begin position="75"/>
        <end position="93"/>
    </location>
</feature>
<dbReference type="Proteomes" id="UP000008043">
    <property type="component" value="Chromosome"/>
</dbReference>